<keyword evidence="6" id="KW-1185">Reference proteome</keyword>
<comment type="subcellular location">
    <subcellularLocation>
        <location evidence="1">Nucleus</location>
    </subcellularLocation>
</comment>
<evidence type="ECO:0000259" key="4">
    <source>
        <dbReference type="Pfam" id="PF04825"/>
    </source>
</evidence>
<gene>
    <name evidence="5" type="ORF">MHBO_004051</name>
</gene>
<name>A0ABV2AT30_9EUKA</name>
<dbReference type="Pfam" id="PF04825">
    <property type="entry name" value="Rad21_Rec8_N"/>
    <property type="match status" value="1"/>
</dbReference>
<sequence>MFYAKTMLGAKDTNLSKAWLAAHLNGTHKLRKNEIQKTNVSETATTLMTEDLSMALRILSQLLLGVTRIYARQVDYLYYDSANALLVLKNKPSQTRPSKRKSTKLANARNLAKKLSMAGKIRPSRSPDDEVIMRGSQQKMVRNEEISISAQN</sequence>
<evidence type="ECO:0000256" key="2">
    <source>
        <dbReference type="ARBA" id="ARBA00023242"/>
    </source>
</evidence>
<dbReference type="InterPro" id="IPR039781">
    <property type="entry name" value="Rad21/Rec8-like"/>
</dbReference>
<feature type="non-terminal residue" evidence="5">
    <location>
        <position position="152"/>
    </location>
</feature>
<proteinExistence type="predicted"/>
<evidence type="ECO:0000313" key="6">
    <source>
        <dbReference type="Proteomes" id="UP001439008"/>
    </source>
</evidence>
<evidence type="ECO:0000256" key="1">
    <source>
        <dbReference type="ARBA" id="ARBA00004123"/>
    </source>
</evidence>
<dbReference type="EMBL" id="JBDODL010003048">
    <property type="protein sequence ID" value="MES1922537.1"/>
    <property type="molecule type" value="Genomic_DNA"/>
</dbReference>
<feature type="domain" description="Rad21/Rec8-like protein N-terminal" evidence="4">
    <location>
        <begin position="1"/>
        <end position="96"/>
    </location>
</feature>
<evidence type="ECO:0000313" key="5">
    <source>
        <dbReference type="EMBL" id="MES1922537.1"/>
    </source>
</evidence>
<keyword evidence="2" id="KW-0539">Nucleus</keyword>
<comment type="caution">
    <text evidence="5">The sequence shown here is derived from an EMBL/GenBank/DDBJ whole genome shotgun (WGS) entry which is preliminary data.</text>
</comment>
<dbReference type="Proteomes" id="UP001439008">
    <property type="component" value="Unassembled WGS sequence"/>
</dbReference>
<dbReference type="InterPro" id="IPR006910">
    <property type="entry name" value="Rad21_Rec8_N"/>
</dbReference>
<accession>A0ABV2AT30</accession>
<organism evidence="5 6">
    <name type="scientific">Bonamia ostreae</name>
    <dbReference type="NCBI Taxonomy" id="126728"/>
    <lineage>
        <taxon>Eukaryota</taxon>
        <taxon>Sar</taxon>
        <taxon>Rhizaria</taxon>
        <taxon>Endomyxa</taxon>
        <taxon>Ascetosporea</taxon>
        <taxon>Haplosporida</taxon>
        <taxon>Bonamia</taxon>
    </lineage>
</organism>
<dbReference type="PANTHER" id="PTHR12585">
    <property type="entry name" value="SCC1 / RAD21 FAMILY MEMBER"/>
    <property type="match status" value="1"/>
</dbReference>
<reference evidence="5 6" key="1">
    <citation type="journal article" date="2024" name="BMC Biol.">
        <title>Comparative genomics of Ascetosporea gives new insight into the evolutionary basis for animal parasitism in Rhizaria.</title>
        <authorList>
            <person name="Hiltunen Thoren M."/>
            <person name="Onut-Brannstrom I."/>
            <person name="Alfjorden A."/>
            <person name="Peckova H."/>
            <person name="Swords F."/>
            <person name="Hooper C."/>
            <person name="Holzer A.S."/>
            <person name="Bass D."/>
            <person name="Burki F."/>
        </authorList>
    </citation>
    <scope>NUCLEOTIDE SEQUENCE [LARGE SCALE GENOMIC DNA]</scope>
    <source>
        <strain evidence="5">20-A016</strain>
    </source>
</reference>
<feature type="region of interest" description="Disordered" evidence="3">
    <location>
        <begin position="116"/>
        <end position="136"/>
    </location>
</feature>
<protein>
    <recommendedName>
        <fullName evidence="4">Rad21/Rec8-like protein N-terminal domain-containing protein</fullName>
    </recommendedName>
</protein>
<evidence type="ECO:0000256" key="3">
    <source>
        <dbReference type="SAM" id="MobiDB-lite"/>
    </source>
</evidence>
<dbReference type="PANTHER" id="PTHR12585:SF69">
    <property type="entry name" value="FI11703P"/>
    <property type="match status" value="1"/>
</dbReference>